<dbReference type="GO" id="GO:0005509">
    <property type="term" value="F:calcium ion binding"/>
    <property type="evidence" value="ECO:0007669"/>
    <property type="project" value="InterPro"/>
</dbReference>
<evidence type="ECO:0000256" key="15">
    <source>
        <dbReference type="ARBA" id="ARBA00036320"/>
    </source>
</evidence>
<evidence type="ECO:0000259" key="23">
    <source>
        <dbReference type="PROSITE" id="PS50240"/>
    </source>
</evidence>
<dbReference type="Pfam" id="PF00089">
    <property type="entry name" value="Trypsin"/>
    <property type="match status" value="1"/>
</dbReference>
<evidence type="ECO:0000256" key="9">
    <source>
        <dbReference type="ARBA" id="ARBA00022737"/>
    </source>
</evidence>
<keyword evidence="14" id="KW-0325">Glycoprotein</keyword>
<keyword evidence="3" id="KW-0963">Cytoplasm</keyword>
<dbReference type="CDD" id="cd00190">
    <property type="entry name" value="Tryp_SPc"/>
    <property type="match status" value="1"/>
</dbReference>
<evidence type="ECO:0000256" key="2">
    <source>
        <dbReference type="ARBA" id="ARBA00004496"/>
    </source>
</evidence>
<evidence type="ECO:0000256" key="8">
    <source>
        <dbReference type="ARBA" id="ARBA00022729"/>
    </source>
</evidence>
<dbReference type="InterPro" id="IPR000001">
    <property type="entry name" value="Kringle"/>
</dbReference>
<dbReference type="PROSITE" id="PS50070">
    <property type="entry name" value="KRINGLE_2"/>
    <property type="match status" value="1"/>
</dbReference>
<dbReference type="PANTHER" id="PTHR24264">
    <property type="entry name" value="TRYPSIN-RELATED"/>
    <property type="match status" value="1"/>
</dbReference>
<evidence type="ECO:0000256" key="18">
    <source>
        <dbReference type="PROSITE-ProRule" id="PRU00121"/>
    </source>
</evidence>
<keyword evidence="11 19" id="KW-0720">Serine protease</keyword>
<dbReference type="PROSITE" id="PS00134">
    <property type="entry name" value="TRYPSIN_HIS"/>
    <property type="match status" value="1"/>
</dbReference>
<keyword evidence="7 19" id="KW-0645">Protease</keyword>
<feature type="domain" description="Peptidase S1" evidence="23">
    <location>
        <begin position="376"/>
        <end position="617"/>
    </location>
</feature>
<dbReference type="SMART" id="SM00181">
    <property type="entry name" value="EGF"/>
    <property type="match status" value="4"/>
</dbReference>
<dbReference type="InterPro" id="IPR018114">
    <property type="entry name" value="TRYPSIN_HIS"/>
</dbReference>
<name>A0A9Q1J3Y1_SYNKA</name>
<dbReference type="GO" id="GO:0005615">
    <property type="term" value="C:extracellular space"/>
    <property type="evidence" value="ECO:0007669"/>
    <property type="project" value="TreeGrafter"/>
</dbReference>
<evidence type="ECO:0000256" key="3">
    <source>
        <dbReference type="ARBA" id="ARBA00022490"/>
    </source>
</evidence>
<dbReference type="PROSITE" id="PS50026">
    <property type="entry name" value="EGF_3"/>
    <property type="match status" value="4"/>
</dbReference>
<comment type="caution">
    <text evidence="17">Lacks conserved residue(s) required for the propagation of feature annotation.</text>
</comment>
<dbReference type="InterPro" id="IPR000742">
    <property type="entry name" value="EGF"/>
</dbReference>
<dbReference type="PROSITE" id="PS01186">
    <property type="entry name" value="EGF_2"/>
    <property type="match status" value="4"/>
</dbReference>
<comment type="caution">
    <text evidence="24">The sequence shown here is derived from an EMBL/GenBank/DDBJ whole genome shotgun (WGS) entry which is preliminary data.</text>
</comment>
<keyword evidence="4" id="KW-0964">Secreted</keyword>
<proteinExistence type="predicted"/>
<dbReference type="GO" id="GO:0005737">
    <property type="term" value="C:cytoplasm"/>
    <property type="evidence" value="ECO:0007669"/>
    <property type="project" value="UniProtKB-SubCell"/>
</dbReference>
<dbReference type="SUPFAM" id="SSF50494">
    <property type="entry name" value="Trypsin-like serine proteases"/>
    <property type="match status" value="1"/>
</dbReference>
<evidence type="ECO:0000313" key="24">
    <source>
        <dbReference type="EMBL" id="KAJ8365196.1"/>
    </source>
</evidence>
<dbReference type="CDD" id="cd00054">
    <property type="entry name" value="EGF_CA"/>
    <property type="match status" value="3"/>
</dbReference>
<dbReference type="PROSITE" id="PS00135">
    <property type="entry name" value="TRYPSIN_SER"/>
    <property type="match status" value="1"/>
</dbReference>
<dbReference type="SMART" id="SM00130">
    <property type="entry name" value="KR"/>
    <property type="match status" value="1"/>
</dbReference>
<dbReference type="FunFam" id="2.10.25.10:FF:000173">
    <property type="entry name" value="Neurogenic locus notch protein 2"/>
    <property type="match status" value="2"/>
</dbReference>
<keyword evidence="13 17" id="KW-1015">Disulfide bond</keyword>
<keyword evidence="9" id="KW-0677">Repeat</keyword>
<keyword evidence="25" id="KW-1185">Reference proteome</keyword>
<feature type="domain" description="EGF-like" evidence="21">
    <location>
        <begin position="200"/>
        <end position="239"/>
    </location>
</feature>
<keyword evidence="8" id="KW-0732">Signal</keyword>
<dbReference type="Gene3D" id="2.10.25.10">
    <property type="entry name" value="Laminin"/>
    <property type="match status" value="3"/>
</dbReference>
<evidence type="ECO:0000256" key="11">
    <source>
        <dbReference type="ARBA" id="ARBA00022825"/>
    </source>
</evidence>
<dbReference type="CDD" id="cd00108">
    <property type="entry name" value="KR"/>
    <property type="match status" value="1"/>
</dbReference>
<feature type="region of interest" description="Disordered" evidence="20">
    <location>
        <begin position="329"/>
        <end position="358"/>
    </location>
</feature>
<evidence type="ECO:0000256" key="16">
    <source>
        <dbReference type="ARBA" id="ARBA00038868"/>
    </source>
</evidence>
<dbReference type="InterPro" id="IPR001254">
    <property type="entry name" value="Trypsin_dom"/>
</dbReference>
<dbReference type="InterPro" id="IPR001881">
    <property type="entry name" value="EGF-like_Ca-bd_dom"/>
</dbReference>
<dbReference type="InterPro" id="IPR038178">
    <property type="entry name" value="Kringle_sf"/>
</dbReference>
<evidence type="ECO:0000256" key="5">
    <source>
        <dbReference type="ARBA" id="ARBA00022536"/>
    </source>
</evidence>
<dbReference type="GO" id="GO:0004252">
    <property type="term" value="F:serine-type endopeptidase activity"/>
    <property type="evidence" value="ECO:0007669"/>
    <property type="project" value="UniProtKB-EC"/>
</dbReference>
<evidence type="ECO:0000256" key="19">
    <source>
        <dbReference type="RuleBase" id="RU363034"/>
    </source>
</evidence>
<dbReference type="FunFam" id="2.10.25.10:FF:000425">
    <property type="entry name" value="Eyes shut homolog"/>
    <property type="match status" value="1"/>
</dbReference>
<feature type="disulfide bond" evidence="17">
    <location>
        <begin position="229"/>
        <end position="238"/>
    </location>
</feature>
<feature type="domain" description="EGF-like" evidence="21">
    <location>
        <begin position="59"/>
        <end position="98"/>
    </location>
</feature>
<feature type="disulfide bond" evidence="17">
    <location>
        <begin position="150"/>
        <end position="159"/>
    </location>
</feature>
<dbReference type="Pfam" id="PF00051">
    <property type="entry name" value="Kringle"/>
    <property type="match status" value="1"/>
</dbReference>
<evidence type="ECO:0000256" key="13">
    <source>
        <dbReference type="ARBA" id="ARBA00023157"/>
    </source>
</evidence>
<dbReference type="EMBL" id="JAINUF010000004">
    <property type="protein sequence ID" value="KAJ8365196.1"/>
    <property type="molecule type" value="Genomic_DNA"/>
</dbReference>
<feature type="disulfide bond" evidence="17">
    <location>
        <begin position="189"/>
        <end position="198"/>
    </location>
</feature>
<feature type="domain" description="EGF-like" evidence="21">
    <location>
        <begin position="124"/>
        <end position="160"/>
    </location>
</feature>
<dbReference type="InterPro" id="IPR018056">
    <property type="entry name" value="Kringle_CS"/>
</dbReference>
<evidence type="ECO:0000259" key="21">
    <source>
        <dbReference type="PROSITE" id="PS50026"/>
    </source>
</evidence>
<protein>
    <recommendedName>
        <fullName evidence="16">trypsin</fullName>
        <ecNumber evidence="16">3.4.21.4</ecNumber>
    </recommendedName>
</protein>
<evidence type="ECO:0000256" key="7">
    <source>
        <dbReference type="ARBA" id="ARBA00022670"/>
    </source>
</evidence>
<dbReference type="PROSITE" id="PS00022">
    <property type="entry name" value="EGF_1"/>
    <property type="match status" value="3"/>
</dbReference>
<dbReference type="OrthoDB" id="9937281at2759"/>
<dbReference type="InterPro" id="IPR009003">
    <property type="entry name" value="Peptidase_S1_PA"/>
</dbReference>
<dbReference type="Pfam" id="PF00008">
    <property type="entry name" value="EGF"/>
    <property type="match status" value="3"/>
</dbReference>
<keyword evidence="5 17" id="KW-0245">EGF-like domain</keyword>
<dbReference type="FunFam" id="2.40.10.10:FF:000069">
    <property type="entry name" value="Hyaluronan-binding protein 2"/>
    <property type="match status" value="1"/>
</dbReference>
<dbReference type="Proteomes" id="UP001152622">
    <property type="component" value="Chromosome 4"/>
</dbReference>
<dbReference type="GO" id="GO:0006508">
    <property type="term" value="P:proteolysis"/>
    <property type="evidence" value="ECO:0007669"/>
    <property type="project" value="UniProtKB-KW"/>
</dbReference>
<evidence type="ECO:0000256" key="4">
    <source>
        <dbReference type="ARBA" id="ARBA00022525"/>
    </source>
</evidence>
<evidence type="ECO:0000256" key="14">
    <source>
        <dbReference type="ARBA" id="ARBA00023180"/>
    </source>
</evidence>
<evidence type="ECO:0000256" key="6">
    <source>
        <dbReference type="ARBA" id="ARBA00022572"/>
    </source>
</evidence>
<feature type="disulfide bond" evidence="17">
    <location>
        <begin position="88"/>
        <end position="97"/>
    </location>
</feature>
<dbReference type="InterPro" id="IPR013806">
    <property type="entry name" value="Kringle-like"/>
</dbReference>
<evidence type="ECO:0000256" key="20">
    <source>
        <dbReference type="SAM" id="MobiDB-lite"/>
    </source>
</evidence>
<dbReference type="FunFam" id="2.40.20.10:FF:000001">
    <property type="entry name" value="Urokinase-type plasminogen activator"/>
    <property type="match status" value="1"/>
</dbReference>
<sequence length="618" mass="67496">MFDVDKVQMRPALTGKRCRFTAVPMDGTGKMVLTLLLCLCASFTPTSATILRGVRDLGVAAVCSPSPCLNGGSCITEFSRFSSFQCVCPAGYSGRFCQLDYAATEIPTVSEDENHDWLYDFFDVIDKCDPNPCQNNGRCESQGDTFKCICPVPFTGKKCQAVINFCRNMRCGNGECVMTTKPPYYECKCNAPFQPPTCIRASVCSPSPCLNGGACITEVSRFSTFQCVCPAGYSGRFCQLGTQDCFEGDGSTYDGLTSETEDGEDCLHWNSQFVLDKAANAITEYQEDERLGEHNYCRNPDGDTKPWCFVKRNGKLFWSYCKVRPCTGSSSGTVSPTVSEVPDEPADPVKPKPTSLTPAEFATCGKSQPSRFTPRIYGGKKSVPGAHPWQVSLQVRPPGFQTTFSHICGGTLIQPCWVLTAAHCITNPNAPMRVVLGRVDLFKDELTTQIVDVEQAIVHENYRETALSLHNDLALLKLKDVNGKCTSETKFVRTACLAEEQLPDATECTISGWGATPKSSYSRQLLDAKVLLIPQQRCSADSSYGSRLDDSMICAGHMRGGTDACQGDSGGPLVCEKNGIHFLYGVVSWGDSCGKMNKPGIYARVTKFTDWINSKIQA</sequence>
<feature type="compositionally biased region" description="Low complexity" evidence="20">
    <location>
        <begin position="329"/>
        <end position="340"/>
    </location>
</feature>
<dbReference type="Gene3D" id="2.40.20.10">
    <property type="entry name" value="Plasminogen Kringle 4"/>
    <property type="match status" value="1"/>
</dbReference>
<dbReference type="Gene3D" id="2.40.10.10">
    <property type="entry name" value="Trypsin-like serine proteases"/>
    <property type="match status" value="1"/>
</dbReference>
<feature type="domain" description="EGF-like" evidence="21">
    <location>
        <begin position="162"/>
        <end position="199"/>
    </location>
</feature>
<dbReference type="SMART" id="SM00020">
    <property type="entry name" value="Tryp_SPc"/>
    <property type="match status" value="1"/>
</dbReference>
<dbReference type="PANTHER" id="PTHR24264:SF40">
    <property type="entry name" value="HYALURONAN-BINDING PROTEIN 2"/>
    <property type="match status" value="1"/>
</dbReference>
<dbReference type="PROSITE" id="PS00021">
    <property type="entry name" value="KRINGLE_1"/>
    <property type="match status" value="1"/>
</dbReference>
<dbReference type="PROSITE" id="PS50240">
    <property type="entry name" value="TRYPSIN_DOM"/>
    <property type="match status" value="1"/>
</dbReference>
<dbReference type="SUPFAM" id="SSF57440">
    <property type="entry name" value="Kringle-like"/>
    <property type="match status" value="1"/>
</dbReference>
<evidence type="ECO:0000256" key="10">
    <source>
        <dbReference type="ARBA" id="ARBA00022801"/>
    </source>
</evidence>
<reference evidence="24" key="1">
    <citation type="journal article" date="2023" name="Science">
        <title>Genome structures resolve the early diversification of teleost fishes.</title>
        <authorList>
            <person name="Parey E."/>
            <person name="Louis A."/>
            <person name="Montfort J."/>
            <person name="Bouchez O."/>
            <person name="Roques C."/>
            <person name="Iampietro C."/>
            <person name="Lluch J."/>
            <person name="Castinel A."/>
            <person name="Donnadieu C."/>
            <person name="Desvignes T."/>
            <person name="Floi Bucao C."/>
            <person name="Jouanno E."/>
            <person name="Wen M."/>
            <person name="Mejri S."/>
            <person name="Dirks R."/>
            <person name="Jansen H."/>
            <person name="Henkel C."/>
            <person name="Chen W.J."/>
            <person name="Zahm M."/>
            <person name="Cabau C."/>
            <person name="Klopp C."/>
            <person name="Thompson A.W."/>
            <person name="Robinson-Rechavi M."/>
            <person name="Braasch I."/>
            <person name="Lecointre G."/>
            <person name="Bobe J."/>
            <person name="Postlethwait J.H."/>
            <person name="Berthelot C."/>
            <person name="Roest Crollius H."/>
            <person name="Guiguen Y."/>
        </authorList>
    </citation>
    <scope>NUCLEOTIDE SEQUENCE</scope>
    <source>
        <strain evidence="24">WJC10195</strain>
    </source>
</reference>
<evidence type="ECO:0000259" key="22">
    <source>
        <dbReference type="PROSITE" id="PS50070"/>
    </source>
</evidence>
<dbReference type="InterPro" id="IPR001314">
    <property type="entry name" value="Peptidase_S1A"/>
</dbReference>
<feature type="domain" description="Kringle" evidence="22">
    <location>
        <begin position="244"/>
        <end position="326"/>
    </location>
</feature>
<keyword evidence="12" id="KW-0106">Calcium</keyword>
<dbReference type="InterPro" id="IPR043504">
    <property type="entry name" value="Peptidase_S1_PA_chymotrypsin"/>
</dbReference>
<evidence type="ECO:0000256" key="17">
    <source>
        <dbReference type="PROSITE-ProRule" id="PRU00076"/>
    </source>
</evidence>
<dbReference type="InterPro" id="IPR050127">
    <property type="entry name" value="Serine_Proteases_S1"/>
</dbReference>
<dbReference type="AlphaFoldDB" id="A0A9Q1J3Y1"/>
<keyword evidence="10 19" id="KW-0378">Hydrolase</keyword>
<dbReference type="SUPFAM" id="SSF57196">
    <property type="entry name" value="EGF/Laminin"/>
    <property type="match status" value="2"/>
</dbReference>
<dbReference type="SMART" id="SM00179">
    <property type="entry name" value="EGF_CA"/>
    <property type="match status" value="4"/>
</dbReference>
<dbReference type="PRINTS" id="PR00018">
    <property type="entry name" value="KRINGLE"/>
</dbReference>
<comment type="catalytic activity">
    <reaction evidence="15">
        <text>Preferential cleavage: Arg-|-Xaa, Lys-|-Xaa.</text>
        <dbReference type="EC" id="3.4.21.4"/>
    </reaction>
</comment>
<dbReference type="EC" id="3.4.21.4" evidence="16"/>
<evidence type="ECO:0000256" key="1">
    <source>
        <dbReference type="ARBA" id="ARBA00004239"/>
    </source>
</evidence>
<accession>A0A9Q1J3Y1</accession>
<evidence type="ECO:0000313" key="25">
    <source>
        <dbReference type="Proteomes" id="UP001152622"/>
    </source>
</evidence>
<comment type="subcellular location">
    <subcellularLocation>
        <location evidence="2">Cytoplasm</location>
    </subcellularLocation>
    <subcellularLocation>
        <location evidence="1">Secreted</location>
        <location evidence="1">Extracellular space</location>
    </subcellularLocation>
</comment>
<evidence type="ECO:0000256" key="12">
    <source>
        <dbReference type="ARBA" id="ARBA00022837"/>
    </source>
</evidence>
<organism evidence="24 25">
    <name type="scientific">Synaphobranchus kaupii</name>
    <name type="common">Kaup's arrowtooth eel</name>
    <dbReference type="NCBI Taxonomy" id="118154"/>
    <lineage>
        <taxon>Eukaryota</taxon>
        <taxon>Metazoa</taxon>
        <taxon>Chordata</taxon>
        <taxon>Craniata</taxon>
        <taxon>Vertebrata</taxon>
        <taxon>Euteleostomi</taxon>
        <taxon>Actinopterygii</taxon>
        <taxon>Neopterygii</taxon>
        <taxon>Teleostei</taxon>
        <taxon>Anguilliformes</taxon>
        <taxon>Synaphobranchidae</taxon>
        <taxon>Synaphobranchus</taxon>
    </lineage>
</organism>
<dbReference type="PRINTS" id="PR00722">
    <property type="entry name" value="CHYMOTRYPSIN"/>
</dbReference>
<gene>
    <name evidence="24" type="ORF">SKAU_G00140270</name>
</gene>
<keyword evidence="6 18" id="KW-0420">Kringle</keyword>
<feature type="disulfide bond" evidence="17">
    <location>
        <begin position="166"/>
        <end position="176"/>
    </location>
</feature>
<dbReference type="InterPro" id="IPR033116">
    <property type="entry name" value="TRYPSIN_SER"/>
</dbReference>